<dbReference type="EMBL" id="AP022614">
    <property type="protein sequence ID" value="BBZ45524.1"/>
    <property type="molecule type" value="Genomic_DNA"/>
</dbReference>
<dbReference type="OrthoDB" id="134501at2"/>
<dbReference type="PANTHER" id="PTHR19848">
    <property type="entry name" value="WD40 REPEAT PROTEIN"/>
    <property type="match status" value="1"/>
</dbReference>
<dbReference type="PRINTS" id="PR00320">
    <property type="entry name" value="GPROTEINBRPT"/>
</dbReference>
<dbReference type="Gene3D" id="3.40.50.10140">
    <property type="entry name" value="Toll/interleukin-1 receptor homology (TIR) domain"/>
    <property type="match status" value="1"/>
</dbReference>
<dbReference type="InterPro" id="IPR036322">
    <property type="entry name" value="WD40_repeat_dom_sf"/>
</dbReference>
<dbReference type="PROSITE" id="PS00678">
    <property type="entry name" value="WD_REPEATS_1"/>
    <property type="match status" value="3"/>
</dbReference>
<dbReference type="SMART" id="SM00320">
    <property type="entry name" value="WD40"/>
    <property type="match status" value="13"/>
</dbReference>
<dbReference type="InterPro" id="IPR019775">
    <property type="entry name" value="WD40_repeat_CS"/>
</dbReference>
<dbReference type="InterPro" id="IPR000157">
    <property type="entry name" value="TIR_dom"/>
</dbReference>
<reference evidence="1 2" key="1">
    <citation type="journal article" date="2019" name="Emerg. Microbes Infect.">
        <title>Comprehensive subspecies identification of 175 nontuberculous mycobacteria species based on 7547 genomic profiles.</title>
        <authorList>
            <person name="Matsumoto Y."/>
            <person name="Kinjo T."/>
            <person name="Motooka D."/>
            <person name="Nabeya D."/>
            <person name="Jung N."/>
            <person name="Uechi K."/>
            <person name="Horii T."/>
            <person name="Iida T."/>
            <person name="Fujita J."/>
            <person name="Nakamura S."/>
        </authorList>
    </citation>
    <scope>NUCLEOTIDE SEQUENCE [LARGE SCALE GENOMIC DNA]</scope>
    <source>
        <strain evidence="1 2">JCM 14742</strain>
    </source>
</reference>
<dbReference type="SMART" id="SM00255">
    <property type="entry name" value="TIR"/>
    <property type="match status" value="1"/>
</dbReference>
<keyword evidence="2" id="KW-1185">Reference proteome</keyword>
<dbReference type="PANTHER" id="PTHR19848:SF8">
    <property type="entry name" value="F-BOX AND WD REPEAT DOMAIN CONTAINING 7"/>
    <property type="match status" value="1"/>
</dbReference>
<dbReference type="InterPro" id="IPR015943">
    <property type="entry name" value="WD40/YVTN_repeat-like_dom_sf"/>
</dbReference>
<dbReference type="SUPFAM" id="SSF52200">
    <property type="entry name" value="Toll/Interleukin receptor TIR domain"/>
    <property type="match status" value="1"/>
</dbReference>
<dbReference type="InterPro" id="IPR035897">
    <property type="entry name" value="Toll_tir_struct_dom_sf"/>
</dbReference>
<dbReference type="Gene3D" id="2.130.10.10">
    <property type="entry name" value="YVTN repeat-like/Quinoprotein amine dehydrogenase"/>
    <property type="match status" value="5"/>
</dbReference>
<dbReference type="PROSITE" id="PS50104">
    <property type="entry name" value="TIR"/>
    <property type="match status" value="1"/>
</dbReference>
<protein>
    <submittedName>
        <fullName evidence="1">Uncharacterized protein</fullName>
    </submittedName>
</protein>
<dbReference type="Pfam" id="PF00400">
    <property type="entry name" value="WD40"/>
    <property type="match status" value="12"/>
</dbReference>
<dbReference type="InterPro" id="IPR020472">
    <property type="entry name" value="WD40_PAC1"/>
</dbReference>
<dbReference type="CDD" id="cd00200">
    <property type="entry name" value="WD40"/>
    <property type="match status" value="2"/>
</dbReference>
<dbReference type="AlphaFoldDB" id="A0A7I7YX31"/>
<evidence type="ECO:0000313" key="1">
    <source>
        <dbReference type="EMBL" id="BBZ45524.1"/>
    </source>
</evidence>
<accession>A0A7I7YX31</accession>
<dbReference type="Pfam" id="PF13676">
    <property type="entry name" value="TIR_2"/>
    <property type="match status" value="1"/>
</dbReference>
<dbReference type="SUPFAM" id="SSF117289">
    <property type="entry name" value="Nucleoporin domain"/>
    <property type="match status" value="1"/>
</dbReference>
<organism evidence="1 2">
    <name type="scientific">Mycobacterium parmense</name>
    <dbReference type="NCBI Taxonomy" id="185642"/>
    <lineage>
        <taxon>Bacteria</taxon>
        <taxon>Bacillati</taxon>
        <taxon>Actinomycetota</taxon>
        <taxon>Actinomycetes</taxon>
        <taxon>Mycobacteriales</taxon>
        <taxon>Mycobacteriaceae</taxon>
        <taxon>Mycobacterium</taxon>
        <taxon>Mycobacterium simiae complex</taxon>
    </lineage>
</organism>
<gene>
    <name evidence="1" type="ORF">MPRM_28050</name>
</gene>
<dbReference type="PROSITE" id="PS50294">
    <property type="entry name" value="WD_REPEATS_REGION"/>
    <property type="match status" value="6"/>
</dbReference>
<proteinExistence type="predicted"/>
<dbReference type="Proteomes" id="UP000467105">
    <property type="component" value="Chromosome"/>
</dbReference>
<evidence type="ECO:0000313" key="2">
    <source>
        <dbReference type="Proteomes" id="UP000467105"/>
    </source>
</evidence>
<dbReference type="GO" id="GO:0007165">
    <property type="term" value="P:signal transduction"/>
    <property type="evidence" value="ECO:0007669"/>
    <property type="project" value="InterPro"/>
</dbReference>
<sequence>MAEVTKGFESAAPEGGRPPEYGAFLSYSHRDRQVTMAIQKGLHQIGRRIGQLRALRVFRDDTNLTADPDLWGKIAEALDSARYMIVVLSPQAASSHWVNEEIRHWLEHRGHQRLMLVLAEGQLRWDATRNRFDPEHSDAAPPALTQPGSLLAEPLYIDVSDDAPWDLRSVAFRDKVTALAAPIHGKPKDQLASDDLREQRRFRRLRAAAISGLAVLTVLAVVAAVIAFAQRQEAIRRLHDATVAKLSAEGAAMLAGDTPGGDVRALQELLAANAIEADGVPILNAQIARVTTQKIVDTSSFARQLAYSPDGSRVVTAEDDGTLRQWDSTTGKPIGSPLKGASGAVTGVVYTPDGHTIASTSFDGTMRLWNAGTGDPLVHDPQNVGTGLTSVAVSPNGTMIGTGGEDDTVRIWNPRTGHLRTTNHVFDDHRVAISDVAFDRSGALFAASGNNGSIVVFDTATGQPHAPIMSVTGVESTPGIVYRIAFSPDGHTIASGSDDLELWDVASGKNVRTVQVGTKKLSAVSAVAFSPDGRLVATGRNDGAVQVWNADTGAQFGQTLAGHNRSVFGAAFRPDGRQLATCGQDGTLRLWNTTVGEPMRGPDPVLVEAAFSPDGRRVAASGDTAVQQWDTASGVAGPPLAVSGAGHKNFGFVAGGRMVTAAGDGTVQEWDANTLQPIQPPVRLNIKGPSFHFAFSSDGRRVASGDDQDGTVQLWDVGTGRALGQPMTVDQPNALLALAFSPDGRHLVAGYNDGLRLWNADTTQPEGNVMTSTHGSIPLMSVAFTRDGKTVAGGREDGAVELWDATTRTPLQDSPLLGHSSVIFGVAFGVGGQMASGGVDGTVRLWDTSTGKPTAAPLMRSDDVTSVAVSPDGRLAASATLDGTLLLSPAVADPSELCDKLLTNMSHKQWRDWVSPAIDYIAVCPGLPVASD</sequence>
<dbReference type="SUPFAM" id="SSF50978">
    <property type="entry name" value="WD40 repeat-like"/>
    <property type="match status" value="2"/>
</dbReference>
<name>A0A7I7YX31_9MYCO</name>
<dbReference type="InterPro" id="IPR001680">
    <property type="entry name" value="WD40_rpt"/>
</dbReference>
<dbReference type="PROSITE" id="PS50082">
    <property type="entry name" value="WD_REPEATS_2"/>
    <property type="match status" value="8"/>
</dbReference>